<organism evidence="9 10">
    <name type="scientific">Pantoea septica</name>
    <dbReference type="NCBI Taxonomy" id="472695"/>
    <lineage>
        <taxon>Bacteria</taxon>
        <taxon>Pseudomonadati</taxon>
        <taxon>Pseudomonadota</taxon>
        <taxon>Gammaproteobacteria</taxon>
        <taxon>Enterobacterales</taxon>
        <taxon>Erwiniaceae</taxon>
        <taxon>Pantoea</taxon>
    </lineage>
</organism>
<dbReference type="InterPro" id="IPR002656">
    <property type="entry name" value="Acyl_transf_3_dom"/>
</dbReference>
<feature type="domain" description="Acyltransferase 3" evidence="8">
    <location>
        <begin position="7"/>
        <end position="329"/>
    </location>
</feature>
<accession>A0ABX3UV60</accession>
<feature type="transmembrane region" description="Helical" evidence="7">
    <location>
        <begin position="208"/>
        <end position="225"/>
    </location>
</feature>
<dbReference type="Proteomes" id="UP000193785">
    <property type="component" value="Unassembled WGS sequence"/>
</dbReference>
<keyword evidence="5 7" id="KW-1133">Transmembrane helix</keyword>
<evidence type="ECO:0000256" key="2">
    <source>
        <dbReference type="ARBA" id="ARBA00007400"/>
    </source>
</evidence>
<keyword evidence="3" id="KW-1003">Cell membrane</keyword>
<keyword evidence="10" id="KW-1185">Reference proteome</keyword>
<dbReference type="EMBL" id="MLJJ01000006">
    <property type="protein sequence ID" value="ORN01966.1"/>
    <property type="molecule type" value="Genomic_DNA"/>
</dbReference>
<gene>
    <name evidence="9" type="ORF">HA46_04855</name>
</gene>
<feature type="transmembrane region" description="Helical" evidence="7">
    <location>
        <begin position="81"/>
        <end position="98"/>
    </location>
</feature>
<dbReference type="PANTHER" id="PTHR40074:SF2">
    <property type="entry name" value="O-ACETYLTRANSFERASE WECH"/>
    <property type="match status" value="1"/>
</dbReference>
<feature type="transmembrane region" description="Helical" evidence="7">
    <location>
        <begin position="51"/>
        <end position="69"/>
    </location>
</feature>
<evidence type="ECO:0000256" key="6">
    <source>
        <dbReference type="ARBA" id="ARBA00023136"/>
    </source>
</evidence>
<evidence type="ECO:0000256" key="1">
    <source>
        <dbReference type="ARBA" id="ARBA00004651"/>
    </source>
</evidence>
<feature type="transmembrane region" description="Helical" evidence="7">
    <location>
        <begin position="148"/>
        <end position="169"/>
    </location>
</feature>
<proteinExistence type="inferred from homology"/>
<evidence type="ECO:0000256" key="3">
    <source>
        <dbReference type="ARBA" id="ARBA00022475"/>
    </source>
</evidence>
<feature type="transmembrane region" description="Helical" evidence="7">
    <location>
        <begin position="12"/>
        <end position="31"/>
    </location>
</feature>
<feature type="transmembrane region" description="Helical" evidence="7">
    <location>
        <begin position="118"/>
        <end position="136"/>
    </location>
</feature>
<keyword evidence="6 7" id="KW-0472">Membrane</keyword>
<comment type="subcellular location">
    <subcellularLocation>
        <location evidence="1">Cell membrane</location>
        <topology evidence="1">Multi-pass membrane protein</topology>
    </subcellularLocation>
</comment>
<comment type="caution">
    <text evidence="9">The sequence shown here is derived from an EMBL/GenBank/DDBJ whole genome shotgun (WGS) entry which is preliminary data.</text>
</comment>
<dbReference type="PANTHER" id="PTHR40074">
    <property type="entry name" value="O-ACETYLTRANSFERASE WECH"/>
    <property type="match status" value="1"/>
</dbReference>
<evidence type="ECO:0000256" key="7">
    <source>
        <dbReference type="SAM" id="Phobius"/>
    </source>
</evidence>
<evidence type="ECO:0000313" key="9">
    <source>
        <dbReference type="EMBL" id="ORN01966.1"/>
    </source>
</evidence>
<dbReference type="Pfam" id="PF01757">
    <property type="entry name" value="Acyl_transf_3"/>
    <property type="match status" value="1"/>
</dbReference>
<feature type="transmembrane region" description="Helical" evidence="7">
    <location>
        <begin position="181"/>
        <end position="201"/>
    </location>
</feature>
<feature type="transmembrane region" description="Helical" evidence="7">
    <location>
        <begin position="308"/>
        <end position="329"/>
    </location>
</feature>
<sequence length="339" mass="39683">MKQIKNLNIEVLRFMAVVGVILIHMTMQHYYDPNLMSKNYLAWISSHIYYTISRFCVPVFFIIAAYISFNNKSQKGLASRLIRIGIPFITWSVIYYVYNGGGSFIEFIIRLFTRSTSFHLWFIAPFIGFMFALPLVKHVFYEEGKDKFKYLFWVVFFFTICLPSIIAYSKLMPGDYGFLSGLNQFNLTFPSFLLYAMAFPYMHKKVRVLPALLIYFALLSLNSWLNLNASGLAGKPDERFYGFNTLIVFLSSYVIFNIVMSLDFSWLPNTLTRFVLTVGECSFGVYLVHWLVFIVLEKYEFVMRGRAIVDPAVNTLIIFLVSVFIVWLARRIKFFRYFV</sequence>
<evidence type="ECO:0000256" key="5">
    <source>
        <dbReference type="ARBA" id="ARBA00022989"/>
    </source>
</evidence>
<dbReference type="RefSeq" id="WP_084882417.1">
    <property type="nucleotide sequence ID" value="NZ_MLJJ01000006.1"/>
</dbReference>
<evidence type="ECO:0000259" key="8">
    <source>
        <dbReference type="Pfam" id="PF01757"/>
    </source>
</evidence>
<name>A0ABX3UV60_9GAMM</name>
<keyword evidence="4 7" id="KW-0812">Transmembrane</keyword>
<feature type="transmembrane region" description="Helical" evidence="7">
    <location>
        <begin position="274"/>
        <end position="296"/>
    </location>
</feature>
<comment type="similarity">
    <text evidence="2">Belongs to the acyltransferase 3 family.</text>
</comment>
<protein>
    <recommendedName>
        <fullName evidence="8">Acyltransferase 3 domain-containing protein</fullName>
    </recommendedName>
</protein>
<evidence type="ECO:0000256" key="4">
    <source>
        <dbReference type="ARBA" id="ARBA00022692"/>
    </source>
</evidence>
<evidence type="ECO:0000313" key="10">
    <source>
        <dbReference type="Proteomes" id="UP000193785"/>
    </source>
</evidence>
<feature type="transmembrane region" description="Helical" evidence="7">
    <location>
        <begin position="240"/>
        <end position="262"/>
    </location>
</feature>
<reference evidence="9 10" key="1">
    <citation type="journal article" date="2017" name="Antonie Van Leeuwenhoek">
        <title>Phylogenomic resolution of the bacterial genus Pantoea and its relationship with Erwinia and Tatumella.</title>
        <authorList>
            <person name="Palmer M."/>
            <person name="Steenkamp E.T."/>
            <person name="Coetzee M.P."/>
            <person name="Chan W.Y."/>
            <person name="van Zyl E."/>
            <person name="De Maayer P."/>
            <person name="Coutinho T.A."/>
            <person name="Blom J."/>
            <person name="Smits T.H."/>
            <person name="Duffy B."/>
            <person name="Venter S.N."/>
        </authorList>
    </citation>
    <scope>NUCLEOTIDE SEQUENCE [LARGE SCALE GENOMIC DNA]</scope>
    <source>
        <strain evidence="9 10">LMG 5345</strain>
    </source>
</reference>